<comment type="similarity">
    <text evidence="2">Belongs to the TMEM214 family.</text>
</comment>
<evidence type="ECO:0000256" key="2">
    <source>
        <dbReference type="ARBA" id="ARBA00007984"/>
    </source>
</evidence>
<dbReference type="AlphaFoldDB" id="A0AAJ7TE22"/>
<keyword evidence="12" id="KW-1185">Reference proteome</keyword>
<evidence type="ECO:0000256" key="6">
    <source>
        <dbReference type="ARBA" id="ARBA00022824"/>
    </source>
</evidence>
<reference evidence="13" key="1">
    <citation type="submission" date="2025-08" db="UniProtKB">
        <authorList>
            <consortium name="RefSeq"/>
        </authorList>
    </citation>
    <scope>IDENTIFICATION</scope>
    <source>
        <tissue evidence="13">Sperm</tissue>
    </source>
</reference>
<evidence type="ECO:0000256" key="3">
    <source>
        <dbReference type="ARBA" id="ARBA00011720"/>
    </source>
</evidence>
<dbReference type="KEGG" id="pmrn:116945152"/>
<proteinExistence type="inferred from homology"/>
<evidence type="ECO:0000256" key="9">
    <source>
        <dbReference type="ARBA" id="ARBA00023180"/>
    </source>
</evidence>
<evidence type="ECO:0000256" key="10">
    <source>
        <dbReference type="ARBA" id="ARBA00024938"/>
    </source>
</evidence>
<dbReference type="InterPro" id="IPR019308">
    <property type="entry name" value="TMEM214"/>
</dbReference>
<dbReference type="Pfam" id="PF10151">
    <property type="entry name" value="TMEM214"/>
    <property type="match status" value="1"/>
</dbReference>
<dbReference type="GO" id="GO:0005789">
    <property type="term" value="C:endoplasmic reticulum membrane"/>
    <property type="evidence" value="ECO:0007669"/>
    <property type="project" value="UniProtKB-SubCell"/>
</dbReference>
<dbReference type="GO" id="GO:0006915">
    <property type="term" value="P:apoptotic process"/>
    <property type="evidence" value="ECO:0007669"/>
    <property type="project" value="UniProtKB-KW"/>
</dbReference>
<organism evidence="12 13">
    <name type="scientific">Petromyzon marinus</name>
    <name type="common">Sea lamprey</name>
    <dbReference type="NCBI Taxonomy" id="7757"/>
    <lineage>
        <taxon>Eukaryota</taxon>
        <taxon>Metazoa</taxon>
        <taxon>Chordata</taxon>
        <taxon>Craniata</taxon>
        <taxon>Vertebrata</taxon>
        <taxon>Cyclostomata</taxon>
        <taxon>Hyperoartia</taxon>
        <taxon>Petromyzontiformes</taxon>
        <taxon>Petromyzontidae</taxon>
        <taxon>Petromyzon</taxon>
    </lineage>
</organism>
<dbReference type="GO" id="GO:0005794">
    <property type="term" value="C:Golgi apparatus"/>
    <property type="evidence" value="ECO:0007669"/>
    <property type="project" value="TreeGrafter"/>
</dbReference>
<accession>A0AAJ7TE22</accession>
<gene>
    <name evidence="13" type="primary">LOC116945152</name>
</gene>
<protein>
    <submittedName>
        <fullName evidence="13">Transmembrane protein 214-like isoform X1</fullName>
    </submittedName>
</protein>
<evidence type="ECO:0000256" key="4">
    <source>
        <dbReference type="ARBA" id="ARBA00022692"/>
    </source>
</evidence>
<sequence length="767" mass="83642">MVSSETLWKSVGRCDGDAPKRSQGGRGPARGSSWGRQEPPNESHSPPATLTDALTDLDEEELQAELTRSKVELPASPFTWARSLACALNNRIPVPEPEPTLWKHPHDYPLCLASKRLRNIIESVLAKASLLELQGLFDFCLHMILRVADKGDGSYGYRIFLQAIVRRSPAVVRDNLDKYLELVKKHQNKSRRCLCILWSVGQVGHSDLASGLLVWFSVMLPVLGVKSLSAYAICYLERLLVLHPKPCAGYGVLGPQELFPVLDFAFMPNNALQPQLQMQLLDLYPKLVVLAYGAEPEMVMHTYFPSFLSRLTVSCPPRLKIELLRSLTECLRWDWCSFSVWKKLYTAHLEQSSILLRHLLENWGTPAVAKVVSTEHLRRTAQDFAATNAELLARGRCVDTGGFVACTHVTADLLEKLRRHRASSRWPRRLVLVASLLVALCACDVHAHGSYQASSTALLLRGANLEAAPQEVLASLSRAATQAGRWARETVPACCSRAVAAAGPGVRWAREAVVTAALDSWSCVSTAVRALCDAVPPLVTWATSHSSLNASTHALGELASSVLGHGWQLLAPTRDLAAALAHAGRRAWAAAPGAAAASCAAAAETLKSALRSSWLWLGDVVPRRWDEARRRSAEAWFDARRRLLPDGFPESPAAGAVAAAARGFVMEAIPSAAARLLSWLSGAILTALGDVSTWIECRVEERSLNVSRWLAEDLPEASTTAWAWISEVLQGDVSCCIQDCVVALLRLSWACLRVAAQVVGNVAGLLH</sequence>
<dbReference type="PANTHER" id="PTHR13448">
    <property type="entry name" value="TRANSMEMBRANE PROTEIN 214"/>
    <property type="match status" value="1"/>
</dbReference>
<feature type="region of interest" description="Disordered" evidence="11">
    <location>
        <begin position="1"/>
        <end position="50"/>
    </location>
</feature>
<dbReference type="RefSeq" id="XP_032815235.1">
    <property type="nucleotide sequence ID" value="XM_032959344.1"/>
</dbReference>
<evidence type="ECO:0000256" key="8">
    <source>
        <dbReference type="ARBA" id="ARBA00023136"/>
    </source>
</evidence>
<keyword evidence="4" id="KW-0812">Transmembrane</keyword>
<dbReference type="Proteomes" id="UP001318040">
    <property type="component" value="Chromosome 23"/>
</dbReference>
<keyword evidence="9" id="KW-0325">Glycoprotein</keyword>
<comment type="subunit">
    <text evidence="3">Constitutively interacts with CASP4; required for the localization of procaspase 4 to the ER.</text>
</comment>
<evidence type="ECO:0000313" key="13">
    <source>
        <dbReference type="RefSeq" id="XP_032815235.1"/>
    </source>
</evidence>
<keyword evidence="6" id="KW-0256">Endoplasmic reticulum</keyword>
<evidence type="ECO:0000313" key="12">
    <source>
        <dbReference type="Proteomes" id="UP001318040"/>
    </source>
</evidence>
<keyword evidence="7" id="KW-1133">Transmembrane helix</keyword>
<keyword evidence="8" id="KW-0472">Membrane</keyword>
<name>A0AAJ7TE22_PETMA</name>
<keyword evidence="5" id="KW-0053">Apoptosis</keyword>
<evidence type="ECO:0000256" key="5">
    <source>
        <dbReference type="ARBA" id="ARBA00022703"/>
    </source>
</evidence>
<comment type="function">
    <text evidence="10">Critical mediator, in cooperation with CASP4, of endoplasmic reticulum-stress induced apoptosis. Required or the activation of CASP4 following endoplasmic reticulum stress.</text>
</comment>
<dbReference type="PANTHER" id="PTHR13448:SF0">
    <property type="entry name" value="TRANSMEMBRANE PROTEIN 214"/>
    <property type="match status" value="1"/>
</dbReference>
<evidence type="ECO:0000256" key="7">
    <source>
        <dbReference type="ARBA" id="ARBA00022989"/>
    </source>
</evidence>
<evidence type="ECO:0000256" key="1">
    <source>
        <dbReference type="ARBA" id="ARBA00004477"/>
    </source>
</evidence>
<comment type="subcellular location">
    <subcellularLocation>
        <location evidence="1">Endoplasmic reticulum membrane</location>
        <topology evidence="1">Multi-pass membrane protein</topology>
    </subcellularLocation>
</comment>
<evidence type="ECO:0000256" key="11">
    <source>
        <dbReference type="SAM" id="MobiDB-lite"/>
    </source>
</evidence>